<reference evidence="1" key="1">
    <citation type="submission" date="2019-08" db="EMBL/GenBank/DDBJ databases">
        <title>The improved chromosome-level genome for the pearl oyster Pinctada fucata martensii using PacBio sequencing and Hi-C.</title>
        <authorList>
            <person name="Zheng Z."/>
        </authorList>
    </citation>
    <scope>NUCLEOTIDE SEQUENCE</scope>
    <source>
        <strain evidence="1">ZZ-2019</strain>
        <tissue evidence="1">Adductor muscle</tissue>
    </source>
</reference>
<dbReference type="Proteomes" id="UP001186944">
    <property type="component" value="Unassembled WGS sequence"/>
</dbReference>
<proteinExistence type="predicted"/>
<organism evidence="1 2">
    <name type="scientific">Pinctada imbricata</name>
    <name type="common">Atlantic pearl-oyster</name>
    <name type="synonym">Pinctada martensii</name>
    <dbReference type="NCBI Taxonomy" id="66713"/>
    <lineage>
        <taxon>Eukaryota</taxon>
        <taxon>Metazoa</taxon>
        <taxon>Spiralia</taxon>
        <taxon>Lophotrochozoa</taxon>
        <taxon>Mollusca</taxon>
        <taxon>Bivalvia</taxon>
        <taxon>Autobranchia</taxon>
        <taxon>Pteriomorphia</taxon>
        <taxon>Pterioida</taxon>
        <taxon>Pterioidea</taxon>
        <taxon>Pteriidae</taxon>
        <taxon>Pinctada</taxon>
    </lineage>
</organism>
<sequence length="265" mass="29933">MGEAQIAVWLYSMPATSEINCAMQEATDSKYQTSEQHVESSRSRIMRDNDDTGSFLHFLREHSPFTEDPNLRNIETGEVADKASNCDEAKTVGEEIIKKMKNASVMDYSFKCREQIVGMSLKSKEAKETLCPTIDPQLMFHRLIIAGDESLYDSPELFSFELSSVPSSLFDDNGLLLESAKVSLADGIWNKETCAVTDDLNHNTDMKYVLDGGSLLQRIPWVQESTFRQICNSYISHIKRNYIERNVVVVFDTYPDSASTKDTAH</sequence>
<accession>A0AA88YI25</accession>
<gene>
    <name evidence="1" type="ORF">FSP39_000765</name>
</gene>
<dbReference type="EMBL" id="VSWD01000003">
    <property type="protein sequence ID" value="KAK3105569.1"/>
    <property type="molecule type" value="Genomic_DNA"/>
</dbReference>
<protein>
    <submittedName>
        <fullName evidence="1">Uncharacterized protein</fullName>
    </submittedName>
</protein>
<comment type="caution">
    <text evidence="1">The sequence shown here is derived from an EMBL/GenBank/DDBJ whole genome shotgun (WGS) entry which is preliminary data.</text>
</comment>
<keyword evidence="2" id="KW-1185">Reference proteome</keyword>
<evidence type="ECO:0000313" key="2">
    <source>
        <dbReference type="Proteomes" id="UP001186944"/>
    </source>
</evidence>
<evidence type="ECO:0000313" key="1">
    <source>
        <dbReference type="EMBL" id="KAK3105569.1"/>
    </source>
</evidence>
<name>A0AA88YI25_PINIB</name>
<dbReference type="AlphaFoldDB" id="A0AA88YI25"/>